<accession>A0A330HW30</accession>
<sequence length="445" mass="48456">MNRWATVLALVMLLGGKTEARDIFVNNMAGYTIDSRVLDAPNCDGTAFSDVTLQSFERALCIFHRPARSPDDSQTVINLMQQAQTQGLPPVHQQLSALITGLAQCSEAQRHLDAYRASANKNLLERTYFCHDRRLAQAELNGIHWNHALFDYADGLPVSRSLDARLTEMGACQAGPLNSSFDAECGLLTNLSETEINAFVDGAADDVIKSFFASVESPITAMFSRKVKRAEGLVENATAGIADIKSQADTVNQEYDALNSVYVAARDSKMGPIYDAYRSAILRATSILDEFDRWKGGLFITVENVNLMPKITERSGEIDGELKRVTDLGFQAKASVLVADIRNVIDADAEDKAAVASLCRIYYCELTNRRAMAGVIRACRRPALANNPLCVGQNGQINSGILTVDFQGQHSVSVDALCQSAGLDPQMTHINMDATTSAACLSNMQ</sequence>
<proteinExistence type="predicted"/>
<dbReference type="EMBL" id="QMBP01000001">
    <property type="protein sequence ID" value="RAZ92841.1"/>
    <property type="molecule type" value="Genomic_DNA"/>
</dbReference>
<reference evidence="1 2" key="2">
    <citation type="submission" date="2018-07" db="EMBL/GenBank/DDBJ databases">
        <title>Diversity of Mesorhizobium strains in Brazil.</title>
        <authorList>
            <person name="Helene L.C.F."/>
            <person name="Dall'Agnol R."/>
            <person name="Delamuta J.R.M."/>
            <person name="Hungria M."/>
        </authorList>
    </citation>
    <scope>NUCLEOTIDE SEQUENCE [LARGE SCALE GENOMIC DNA]</scope>
    <source>
        <strain evidence="1 2">AC99b</strain>
    </source>
</reference>
<organism evidence="1 2">
    <name type="scientific">Mesorhizobium hawassense</name>
    <dbReference type="NCBI Taxonomy" id="1209954"/>
    <lineage>
        <taxon>Bacteria</taxon>
        <taxon>Pseudomonadati</taxon>
        <taxon>Pseudomonadota</taxon>
        <taxon>Alphaproteobacteria</taxon>
        <taxon>Hyphomicrobiales</taxon>
        <taxon>Phyllobacteriaceae</taxon>
        <taxon>Mesorhizobium</taxon>
    </lineage>
</organism>
<keyword evidence="2" id="KW-1185">Reference proteome</keyword>
<dbReference type="AlphaFoldDB" id="A0A330HW30"/>
<evidence type="ECO:0000313" key="1">
    <source>
        <dbReference type="EMBL" id="RAZ92841.1"/>
    </source>
</evidence>
<dbReference type="RefSeq" id="WP_112095386.1">
    <property type="nucleotide sequence ID" value="NZ_QMBP01000001.1"/>
</dbReference>
<dbReference type="Proteomes" id="UP000251558">
    <property type="component" value="Unassembled WGS sequence"/>
</dbReference>
<comment type="caution">
    <text evidence="1">The sequence shown here is derived from an EMBL/GenBank/DDBJ whole genome shotgun (WGS) entry which is preliminary data.</text>
</comment>
<evidence type="ECO:0000313" key="2">
    <source>
        <dbReference type="Proteomes" id="UP000251558"/>
    </source>
</evidence>
<reference evidence="2" key="1">
    <citation type="submission" date="2018-06" db="EMBL/GenBank/DDBJ databases">
        <authorList>
            <person name="Helene L.C."/>
            <person name="Dall'Agnol R."/>
            <person name="Delamuta J.R."/>
            <person name="Hungria M."/>
        </authorList>
    </citation>
    <scope>NUCLEOTIDE SEQUENCE [LARGE SCALE GENOMIC DNA]</scope>
    <source>
        <strain evidence="2">AC99b</strain>
    </source>
</reference>
<name>A0A330HW30_9HYPH</name>
<gene>
    <name evidence="1" type="ORF">DPM33_02945</name>
</gene>
<protein>
    <submittedName>
        <fullName evidence="1">Uncharacterized protein</fullName>
    </submittedName>
</protein>
<dbReference type="OrthoDB" id="8043408at2"/>